<organism evidence="5 6">
    <name type="scientific">Cyanidioschyzon merolae (strain NIES-3377 / 10D)</name>
    <name type="common">Unicellular red alga</name>
    <dbReference type="NCBI Taxonomy" id="280699"/>
    <lineage>
        <taxon>Eukaryota</taxon>
        <taxon>Rhodophyta</taxon>
        <taxon>Bangiophyceae</taxon>
        <taxon>Cyanidiales</taxon>
        <taxon>Cyanidiaceae</taxon>
        <taxon>Cyanidioschyzon</taxon>
    </lineage>
</organism>
<evidence type="ECO:0000256" key="1">
    <source>
        <dbReference type="ARBA" id="ARBA00004123"/>
    </source>
</evidence>
<dbReference type="Proteomes" id="UP000007014">
    <property type="component" value="Chromosome 7"/>
</dbReference>
<proteinExistence type="inferred from homology"/>
<protein>
    <submittedName>
        <fullName evidence="5">Similar to G10 protein</fullName>
    </submittedName>
</protein>
<evidence type="ECO:0000313" key="5">
    <source>
        <dbReference type="EMBL" id="BAM79549.1"/>
    </source>
</evidence>
<dbReference type="STRING" id="280699.M1V770"/>
<sequence length="234" mass="26681">MLSWRAITASFPPPDDSWSGLAMHLDRCEQVRHQFLEQRTTSSERLLWPLHRIHYEQNRLIYEKRFRERTLSRATYAYLVRYRIADGDLIAKWRRRGYRALCSLWAISRCTAARSHAICRVPLRKRRLSEGARAATPALRRLFHPSSVTGCVTCTDDDCVDPRSKQVLGPIWFDDVQPDWEAMTPAQRTATARKLARKSALWSTSGDNAPIPGVSSRGAGSGGDSVASRHAQYR</sequence>
<dbReference type="PRINTS" id="PR00322">
    <property type="entry name" value="G10"/>
</dbReference>
<name>M1V770_CYAM1</name>
<evidence type="ECO:0000313" key="6">
    <source>
        <dbReference type="Proteomes" id="UP000007014"/>
    </source>
</evidence>
<feature type="region of interest" description="Disordered" evidence="4">
    <location>
        <begin position="201"/>
        <end position="234"/>
    </location>
</feature>
<dbReference type="InterPro" id="IPR001748">
    <property type="entry name" value="BUD31"/>
</dbReference>
<dbReference type="Pfam" id="PF01125">
    <property type="entry name" value="BUD31"/>
    <property type="match status" value="1"/>
</dbReference>
<dbReference type="PANTHER" id="PTHR19411:SF0">
    <property type="entry name" value="PROTEIN BUD31 HOMOLOG"/>
    <property type="match status" value="1"/>
</dbReference>
<reference evidence="5 6" key="1">
    <citation type="journal article" date="2004" name="Nature">
        <title>Genome sequence of the ultrasmall unicellular red alga Cyanidioschyzon merolae 10D.</title>
        <authorList>
            <person name="Matsuzaki M."/>
            <person name="Misumi O."/>
            <person name="Shin-i T."/>
            <person name="Maruyama S."/>
            <person name="Takahara M."/>
            <person name="Miyagishima S."/>
            <person name="Mori T."/>
            <person name="Nishida K."/>
            <person name="Yagisawa F."/>
            <person name="Nishida K."/>
            <person name="Yoshida Y."/>
            <person name="Nishimura Y."/>
            <person name="Nakao S."/>
            <person name="Kobayashi T."/>
            <person name="Momoyama Y."/>
            <person name="Higashiyama T."/>
            <person name="Minoda A."/>
            <person name="Sano M."/>
            <person name="Nomoto H."/>
            <person name="Oishi K."/>
            <person name="Hayashi H."/>
            <person name="Ohta F."/>
            <person name="Nishizaka S."/>
            <person name="Haga S."/>
            <person name="Miura S."/>
            <person name="Morishita T."/>
            <person name="Kabeya Y."/>
            <person name="Terasawa K."/>
            <person name="Suzuki Y."/>
            <person name="Ishii Y."/>
            <person name="Asakawa S."/>
            <person name="Takano H."/>
            <person name="Ohta N."/>
            <person name="Kuroiwa H."/>
            <person name="Tanaka K."/>
            <person name="Shimizu N."/>
            <person name="Sugano S."/>
            <person name="Sato N."/>
            <person name="Nozaki H."/>
            <person name="Ogasawara N."/>
            <person name="Kohara Y."/>
            <person name="Kuroiwa T."/>
        </authorList>
    </citation>
    <scope>NUCLEOTIDE SEQUENCE [LARGE SCALE GENOMIC DNA]</scope>
    <source>
        <strain evidence="5 6">10D</strain>
    </source>
</reference>
<dbReference type="Gramene" id="CMG014CT">
    <property type="protein sequence ID" value="CMG014CT"/>
    <property type="gene ID" value="CMG014C"/>
</dbReference>
<evidence type="ECO:0000256" key="3">
    <source>
        <dbReference type="ARBA" id="ARBA00023242"/>
    </source>
</evidence>
<dbReference type="eggNOG" id="KOG3404">
    <property type="taxonomic scope" value="Eukaryota"/>
</dbReference>
<reference evidence="5 6" key="2">
    <citation type="journal article" date="2007" name="BMC Biol.">
        <title>A 100%-complete sequence reveals unusually simple genomic features in the hot-spring red alga Cyanidioschyzon merolae.</title>
        <authorList>
            <person name="Nozaki H."/>
            <person name="Takano H."/>
            <person name="Misumi O."/>
            <person name="Terasawa K."/>
            <person name="Matsuzaki M."/>
            <person name="Maruyama S."/>
            <person name="Nishida K."/>
            <person name="Yagisawa F."/>
            <person name="Yoshida Y."/>
            <person name="Fujiwara T."/>
            <person name="Takio S."/>
            <person name="Tamura K."/>
            <person name="Chung S.J."/>
            <person name="Nakamura S."/>
            <person name="Kuroiwa H."/>
            <person name="Tanaka K."/>
            <person name="Sato N."/>
            <person name="Kuroiwa T."/>
        </authorList>
    </citation>
    <scope>NUCLEOTIDE SEQUENCE [LARGE SCALE GENOMIC DNA]</scope>
    <source>
        <strain evidence="5 6">10D</strain>
    </source>
</reference>
<dbReference type="GO" id="GO:0005681">
    <property type="term" value="C:spliceosomal complex"/>
    <property type="evidence" value="ECO:0007669"/>
    <property type="project" value="TreeGrafter"/>
</dbReference>
<dbReference type="RefSeq" id="XP_005535835.1">
    <property type="nucleotide sequence ID" value="XM_005535778.1"/>
</dbReference>
<accession>M1V770</accession>
<keyword evidence="3" id="KW-0539">Nucleus</keyword>
<dbReference type="GeneID" id="16993327"/>
<evidence type="ECO:0000256" key="2">
    <source>
        <dbReference type="ARBA" id="ARBA00005287"/>
    </source>
</evidence>
<comment type="similarity">
    <text evidence="2">Belongs to the BUD31 (G10) family.</text>
</comment>
<dbReference type="GO" id="GO:0000398">
    <property type="term" value="P:mRNA splicing, via spliceosome"/>
    <property type="evidence" value="ECO:0007669"/>
    <property type="project" value="TreeGrafter"/>
</dbReference>
<dbReference type="KEGG" id="cme:CYME_CMG014C"/>
<gene>
    <name evidence="5" type="ORF">CYME_CMG014C</name>
</gene>
<evidence type="ECO:0000256" key="4">
    <source>
        <dbReference type="SAM" id="MobiDB-lite"/>
    </source>
</evidence>
<dbReference type="PANTHER" id="PTHR19411">
    <property type="entry name" value="PROTEIN BUD31-RELATED"/>
    <property type="match status" value="1"/>
</dbReference>
<comment type="subcellular location">
    <subcellularLocation>
        <location evidence="1">Nucleus</location>
    </subcellularLocation>
</comment>
<dbReference type="EMBL" id="AP006489">
    <property type="protein sequence ID" value="BAM79549.1"/>
    <property type="molecule type" value="Genomic_DNA"/>
</dbReference>
<dbReference type="AlphaFoldDB" id="M1V770"/>
<dbReference type="OrthoDB" id="277109at2759"/>
<dbReference type="OMA" id="FGTSCIC"/>
<dbReference type="HOGENOM" id="CLU_1186489_0_0_1"/>
<keyword evidence="6" id="KW-1185">Reference proteome</keyword>